<dbReference type="AlphaFoldDB" id="A0AAJ0UIL8"/>
<evidence type="ECO:0000313" key="4">
    <source>
        <dbReference type="Proteomes" id="UP001296967"/>
    </source>
</evidence>
<keyword evidence="4" id="KW-1185">Reference proteome</keyword>
<evidence type="ECO:0000259" key="2">
    <source>
        <dbReference type="Pfam" id="PF00144"/>
    </source>
</evidence>
<sequence>MTPPGRPALLLLLALSAMAAAEPQPEPAPAPIQGETEALIVEEMAPLREALAPLIQAAQSDYQIPGLSLALVRHDRILWLEGFGLADPEQQRPAQAQTRYRAGSLAKPITALLVLAQQAQGIIDIDQPVGSALPGFRLQSRFDQTAQPITLRQLLSHHSGLPSDLNKGLWSDEPFTQVRERLRDEYAAFPPNLIFNYSNLGYSLLGHLLQVVTQTPFAEHAQQALFEPLGLSRTRFAAQPTFDDSLAIGHRNGQRFAPLPLRDLPAQGLETSAADMARLSIALLCTTEPTERLPAEGHFATDLGLIAIQPQQDSLCACMTGEQLDLMPYPQGWIGAAPSDQRSNASETEPASLGSASLRLLRKLRLQTRRIEGREVMIADTPQGERIIGEKVPQEPVPRAWRERLGSWRILNPDPGFPVTDLQLKLTDGKLCLSYRMPVLSPDRIQVPLRTVTNERAILLGLGRTRGDSVQMVDHEGQTRLRWSGYLAEPVGRSDETKAASAGMTLGQEP</sequence>
<evidence type="ECO:0000313" key="3">
    <source>
        <dbReference type="EMBL" id="MBK5932216.1"/>
    </source>
</evidence>
<keyword evidence="1" id="KW-0732">Signal</keyword>
<dbReference type="InterPro" id="IPR012338">
    <property type="entry name" value="Beta-lactam/transpept-like"/>
</dbReference>
<protein>
    <recommendedName>
        <fullName evidence="2">Beta-lactamase-related domain-containing protein</fullName>
    </recommendedName>
</protein>
<dbReference type="Gene3D" id="3.40.710.10">
    <property type="entry name" value="DD-peptidase/beta-lactamase superfamily"/>
    <property type="match status" value="1"/>
</dbReference>
<evidence type="ECO:0000256" key="1">
    <source>
        <dbReference type="SAM" id="SignalP"/>
    </source>
</evidence>
<dbReference type="EMBL" id="NHSF01000081">
    <property type="protein sequence ID" value="MBK5932216.1"/>
    <property type="molecule type" value="Genomic_DNA"/>
</dbReference>
<feature type="domain" description="Beta-lactamase-related" evidence="2">
    <location>
        <begin position="54"/>
        <end position="283"/>
    </location>
</feature>
<accession>A0AAJ0UIL8</accession>
<dbReference type="SUPFAM" id="SSF56601">
    <property type="entry name" value="beta-lactamase/transpeptidase-like"/>
    <property type="match status" value="1"/>
</dbReference>
<proteinExistence type="predicted"/>
<dbReference type="PANTHER" id="PTHR46825">
    <property type="entry name" value="D-ALANYL-D-ALANINE-CARBOXYPEPTIDASE/ENDOPEPTIDASE AMPH"/>
    <property type="match status" value="1"/>
</dbReference>
<reference evidence="3" key="1">
    <citation type="submission" date="2017-05" db="EMBL/GenBank/DDBJ databases">
        <authorList>
            <person name="Imhoff J.F."/>
            <person name="Rahn T."/>
            <person name="Kuenzel S."/>
            <person name="Neulinger S.C."/>
        </authorList>
    </citation>
    <scope>NUCLEOTIDE SEQUENCE</scope>
    <source>
        <strain evidence="3">DSM 4395</strain>
    </source>
</reference>
<gene>
    <name evidence="3" type="ORF">CCR82_17170</name>
</gene>
<feature type="signal peptide" evidence="1">
    <location>
        <begin position="1"/>
        <end position="19"/>
    </location>
</feature>
<dbReference type="RefSeq" id="WP_201247059.1">
    <property type="nucleotide sequence ID" value="NZ_NHSF01000081.1"/>
</dbReference>
<feature type="chain" id="PRO_5042543529" description="Beta-lactamase-related domain-containing protein" evidence="1">
    <location>
        <begin position="20"/>
        <end position="510"/>
    </location>
</feature>
<organism evidence="3 4">
    <name type="scientific">Halochromatium salexigens</name>
    <name type="common">Chromatium salexigens</name>
    <dbReference type="NCBI Taxonomy" id="49447"/>
    <lineage>
        <taxon>Bacteria</taxon>
        <taxon>Pseudomonadati</taxon>
        <taxon>Pseudomonadota</taxon>
        <taxon>Gammaproteobacteria</taxon>
        <taxon>Chromatiales</taxon>
        <taxon>Chromatiaceae</taxon>
        <taxon>Halochromatium</taxon>
    </lineage>
</organism>
<dbReference type="Proteomes" id="UP001296967">
    <property type="component" value="Unassembled WGS sequence"/>
</dbReference>
<dbReference type="PANTHER" id="PTHR46825:SF9">
    <property type="entry name" value="BETA-LACTAMASE-RELATED DOMAIN-CONTAINING PROTEIN"/>
    <property type="match status" value="1"/>
</dbReference>
<dbReference type="InterPro" id="IPR050491">
    <property type="entry name" value="AmpC-like"/>
</dbReference>
<name>A0AAJ0UIL8_HALSE</name>
<comment type="caution">
    <text evidence="3">The sequence shown here is derived from an EMBL/GenBank/DDBJ whole genome shotgun (WGS) entry which is preliminary data.</text>
</comment>
<dbReference type="Pfam" id="PF00144">
    <property type="entry name" value="Beta-lactamase"/>
    <property type="match status" value="1"/>
</dbReference>
<reference evidence="3" key="2">
    <citation type="journal article" date="2020" name="Microorganisms">
        <title>Osmotic Adaptation and Compatible Solute Biosynthesis of Phototrophic Bacteria as Revealed from Genome Analyses.</title>
        <authorList>
            <person name="Imhoff J.F."/>
            <person name="Rahn T."/>
            <person name="Kunzel S."/>
            <person name="Keller A."/>
            <person name="Neulinger S.C."/>
        </authorList>
    </citation>
    <scope>NUCLEOTIDE SEQUENCE</scope>
    <source>
        <strain evidence="3">DSM 4395</strain>
    </source>
</reference>
<dbReference type="InterPro" id="IPR001466">
    <property type="entry name" value="Beta-lactam-related"/>
</dbReference>